<evidence type="ECO:0000259" key="1">
    <source>
        <dbReference type="Pfam" id="PF10005"/>
    </source>
</evidence>
<feature type="domain" description="Zinc-ribbon" evidence="1">
    <location>
        <begin position="4"/>
        <end position="94"/>
    </location>
</feature>
<dbReference type="InterPro" id="IPR031321">
    <property type="entry name" value="UCP012641"/>
</dbReference>
<reference evidence="2 3" key="1">
    <citation type="submission" date="2016-07" db="EMBL/GenBank/DDBJ databases">
        <title>Draft Genome Sequence of Methylobrevis pamukkalensis PK2.</title>
        <authorList>
            <person name="Vasilenko O.V."/>
            <person name="Doronina N.V."/>
            <person name="Shmareva M.N."/>
            <person name="Tarlachkov S.V."/>
            <person name="Mustakhimov I."/>
            <person name="Trotsenko Y.A."/>
        </authorList>
    </citation>
    <scope>NUCLEOTIDE SEQUENCE [LARGE SCALE GENOMIC DNA]</scope>
    <source>
        <strain evidence="2 3">PK2</strain>
    </source>
</reference>
<dbReference type="InterPro" id="IPR011201">
    <property type="entry name" value="Zinc-ribbon_6_bact"/>
</dbReference>
<dbReference type="Pfam" id="PF15887">
    <property type="entry name" value="Peptidase_Mx"/>
    <property type="match status" value="1"/>
</dbReference>
<dbReference type="PIRSF" id="PIRSF012641">
    <property type="entry name" value="UCP012641"/>
    <property type="match status" value="1"/>
</dbReference>
<accession>A0A1E3H6Y9</accession>
<dbReference type="RefSeq" id="WP_069305749.1">
    <property type="nucleotide sequence ID" value="NZ_MCRJ01000008.1"/>
</dbReference>
<dbReference type="Pfam" id="PF10005">
    <property type="entry name" value="Zn_ribbon_DZR_6"/>
    <property type="match status" value="1"/>
</dbReference>
<proteinExistence type="predicted"/>
<dbReference type="EMBL" id="MCRJ01000008">
    <property type="protein sequence ID" value="ODN72097.1"/>
    <property type="molecule type" value="Genomic_DNA"/>
</dbReference>
<evidence type="ECO:0000313" key="3">
    <source>
        <dbReference type="Proteomes" id="UP000094622"/>
    </source>
</evidence>
<gene>
    <name evidence="2" type="ORF">A6302_00612</name>
</gene>
<dbReference type="PATRIC" id="fig|1439726.3.peg.645"/>
<evidence type="ECO:0000313" key="2">
    <source>
        <dbReference type="EMBL" id="ODN72097.1"/>
    </source>
</evidence>
<dbReference type="Proteomes" id="UP000094622">
    <property type="component" value="Unassembled WGS sequence"/>
</dbReference>
<name>A0A1E3H6Y9_9HYPH</name>
<dbReference type="AlphaFoldDB" id="A0A1E3H6Y9"/>
<protein>
    <recommendedName>
        <fullName evidence="1">Zinc-ribbon domain-containing protein</fullName>
    </recommendedName>
</protein>
<dbReference type="OrthoDB" id="256753at2"/>
<sequence>MRNFECQVCQQTLDFANVRCNNCGHRLGFLPERAMLCTLVEDDDGNYTPVDAPEDHRQFCSNAQWDACNWMVPAGSAEPRCVCCSHNRMIPDLDVEANLANWRRIERAKHHLFYSLLRLGLPIEERQEDPPRGLAFDILSNEATDEHVMTGHENGLITLDVAEGDDAERERRRAMLREPYRTLLGHFRHEVAHYYWEVLVDAPGLHAPYREVFGDEREDYAEALQRHYANGAPLDWTTSYISAYAASHSWEDFAETFAHYLHIVDTLETARAFGINLRTRIGGEAPLRHGVAFDPYEPHDIDELVSAWVQLTFAVNCINRSMGQPDLYPFVLSEPVTRKLAFIRDLIDGRVGVSELQAAS</sequence>
<comment type="caution">
    <text evidence="2">The sequence shown here is derived from an EMBL/GenBank/DDBJ whole genome shotgun (WGS) entry which is preliminary data.</text>
</comment>
<organism evidence="2 3">
    <name type="scientific">Methylobrevis pamukkalensis</name>
    <dbReference type="NCBI Taxonomy" id="1439726"/>
    <lineage>
        <taxon>Bacteria</taxon>
        <taxon>Pseudomonadati</taxon>
        <taxon>Pseudomonadota</taxon>
        <taxon>Alphaproteobacteria</taxon>
        <taxon>Hyphomicrobiales</taxon>
        <taxon>Pleomorphomonadaceae</taxon>
        <taxon>Methylobrevis</taxon>
    </lineage>
</organism>
<keyword evidence="3" id="KW-1185">Reference proteome</keyword>